<evidence type="ECO:0000259" key="1">
    <source>
        <dbReference type="PROSITE" id="PS50943"/>
    </source>
</evidence>
<dbReference type="CDD" id="cd00093">
    <property type="entry name" value="HTH_XRE"/>
    <property type="match status" value="1"/>
</dbReference>
<dbReference type="Proteomes" id="UP001141183">
    <property type="component" value="Unassembled WGS sequence"/>
</dbReference>
<dbReference type="SMART" id="SM00530">
    <property type="entry name" value="HTH_XRE"/>
    <property type="match status" value="1"/>
</dbReference>
<proteinExistence type="predicted"/>
<feature type="domain" description="HTH cro/C1-type" evidence="1">
    <location>
        <begin position="20"/>
        <end position="62"/>
    </location>
</feature>
<dbReference type="InterPro" id="IPR010982">
    <property type="entry name" value="Lambda_DNA-bd_dom_sf"/>
</dbReference>
<dbReference type="Pfam" id="PF01381">
    <property type="entry name" value="HTH_3"/>
    <property type="match status" value="1"/>
</dbReference>
<organism evidence="2 3">
    <name type="scientific">Clostridium tertium</name>
    <dbReference type="NCBI Taxonomy" id="1559"/>
    <lineage>
        <taxon>Bacteria</taxon>
        <taxon>Bacillati</taxon>
        <taxon>Bacillota</taxon>
        <taxon>Clostridia</taxon>
        <taxon>Eubacteriales</taxon>
        <taxon>Clostridiaceae</taxon>
        <taxon>Clostridium</taxon>
    </lineage>
</organism>
<evidence type="ECO:0000313" key="3">
    <source>
        <dbReference type="Proteomes" id="UP001141183"/>
    </source>
</evidence>
<dbReference type="RefSeq" id="WP_272470724.1">
    <property type="nucleotide sequence ID" value="NZ_JAMRYU010000028.1"/>
</dbReference>
<gene>
    <name evidence="2" type="ORF">NE398_19505</name>
</gene>
<dbReference type="EMBL" id="JAMRYU010000028">
    <property type="protein sequence ID" value="MDC4242321.1"/>
    <property type="molecule type" value="Genomic_DNA"/>
</dbReference>
<dbReference type="AlphaFoldDB" id="A0A9X3XQ00"/>
<keyword evidence="3" id="KW-1185">Reference proteome</keyword>
<dbReference type="SUPFAM" id="SSF47413">
    <property type="entry name" value="lambda repressor-like DNA-binding domains"/>
    <property type="match status" value="1"/>
</dbReference>
<dbReference type="Gene3D" id="1.10.260.40">
    <property type="entry name" value="lambda repressor-like DNA-binding domains"/>
    <property type="match status" value="1"/>
</dbReference>
<name>A0A9X3XQ00_9CLOT</name>
<dbReference type="PROSITE" id="PS50943">
    <property type="entry name" value="HTH_CROC1"/>
    <property type="match status" value="1"/>
</dbReference>
<sequence>MLKCRLQEIRLREFMIDNKTEFARKLNVPIQTYTNWEKGISYPNLTLAYEIARKLNKEVTEIWYLE</sequence>
<evidence type="ECO:0000313" key="2">
    <source>
        <dbReference type="EMBL" id="MDC4242321.1"/>
    </source>
</evidence>
<protein>
    <submittedName>
        <fullName evidence="2">Helix-turn-helix domain-containing protein</fullName>
    </submittedName>
</protein>
<reference evidence="2" key="1">
    <citation type="submission" date="2022-05" db="EMBL/GenBank/DDBJ databases">
        <title>Draft genome sequence of Clostridium tertium strain CP3 isolated from Peru.</title>
        <authorList>
            <person name="Hurtado R."/>
            <person name="Lima L."/>
            <person name="Sousa T."/>
            <person name="Jaiswal A.K."/>
            <person name="Tiwari S."/>
            <person name="Maturrano L."/>
            <person name="Brenig B."/>
            <person name="Azevedo V."/>
        </authorList>
    </citation>
    <scope>NUCLEOTIDE SEQUENCE</scope>
    <source>
        <strain evidence="2">CP3</strain>
    </source>
</reference>
<comment type="caution">
    <text evidence="2">The sequence shown here is derived from an EMBL/GenBank/DDBJ whole genome shotgun (WGS) entry which is preliminary data.</text>
</comment>
<dbReference type="GO" id="GO:0003677">
    <property type="term" value="F:DNA binding"/>
    <property type="evidence" value="ECO:0007669"/>
    <property type="project" value="InterPro"/>
</dbReference>
<dbReference type="InterPro" id="IPR001387">
    <property type="entry name" value="Cro/C1-type_HTH"/>
</dbReference>
<accession>A0A9X3XQ00</accession>